<protein>
    <recommendedName>
        <fullName evidence="3">Orotidine 5'-phosphate decarboxylase</fullName>
        <ecNumber evidence="2">4.1.1.23</ecNumber>
    </recommendedName>
    <alternativeName>
        <fullName evidence="7">OMP decarboxylase</fullName>
    </alternativeName>
</protein>
<evidence type="ECO:0000313" key="11">
    <source>
        <dbReference type="EMBL" id="HIH69126.1"/>
    </source>
</evidence>
<dbReference type="InterPro" id="IPR013785">
    <property type="entry name" value="Aldolase_TIM"/>
</dbReference>
<comment type="caution">
    <text evidence="11">The sequence shown here is derived from an EMBL/GenBank/DDBJ whole genome shotgun (WGS) entry which is preliminary data.</text>
</comment>
<proteinExistence type="predicted"/>
<dbReference type="SUPFAM" id="SSF51366">
    <property type="entry name" value="Ribulose-phoshate binding barrel"/>
    <property type="match status" value="1"/>
</dbReference>
<feature type="binding site" evidence="9">
    <location>
        <position position="121"/>
    </location>
    <ligand>
        <name>substrate</name>
    </ligand>
</feature>
<dbReference type="NCBIfam" id="TIGR01740">
    <property type="entry name" value="pyrF"/>
    <property type="match status" value="1"/>
</dbReference>
<dbReference type="SMART" id="SM00934">
    <property type="entry name" value="OMPdecase"/>
    <property type="match status" value="1"/>
</dbReference>
<dbReference type="PANTHER" id="PTHR32119:SF2">
    <property type="entry name" value="OROTIDINE 5'-PHOSPHATE DECARBOXYLASE"/>
    <property type="match status" value="1"/>
</dbReference>
<dbReference type="EMBL" id="DUIH01000002">
    <property type="protein sequence ID" value="HIH69126.1"/>
    <property type="molecule type" value="Genomic_DNA"/>
</dbReference>
<evidence type="ECO:0000256" key="7">
    <source>
        <dbReference type="ARBA" id="ARBA00033428"/>
    </source>
</evidence>
<feature type="binding site" evidence="9">
    <location>
        <position position="198"/>
    </location>
    <ligand>
        <name>substrate</name>
    </ligand>
</feature>
<dbReference type="CDD" id="cd04725">
    <property type="entry name" value="OMP_decarboxylase_like"/>
    <property type="match status" value="1"/>
</dbReference>
<dbReference type="RefSeq" id="WP_052353056.1">
    <property type="nucleotide sequence ID" value="NZ_DUIH01000002.1"/>
</dbReference>
<feature type="active site" description="For OMPdecase activity" evidence="8">
    <location>
        <position position="67"/>
    </location>
</feature>
<accession>A0A832RXB3</accession>
<evidence type="ECO:0000256" key="2">
    <source>
        <dbReference type="ARBA" id="ARBA00012321"/>
    </source>
</evidence>
<sequence>MSTLTKGPGVMVALDVPDIDRALELCDVLERASGTFCIKVGRPLEMVGGAATLREVCEGTRLPVVYDGKIADVPHVASQIAHAAFAAGADGVIVHGFCGSDVLKSLMELSMGDVICVVEMSHQGATEFYRGVSEDIAKMAGRLGVHGVVLPATHPERIRTLSPHLSPHTYIISPGVGAQGAVAGMAIANGAHWEVVGRAITMSDDPLRSAEEHYRACIAAHRNAGVP</sequence>
<dbReference type="GO" id="GO:0006207">
    <property type="term" value="P:'de novo' pyrimidine nucleobase biosynthetic process"/>
    <property type="evidence" value="ECO:0007669"/>
    <property type="project" value="InterPro"/>
</dbReference>
<feature type="binding site" evidence="9">
    <location>
        <position position="15"/>
    </location>
    <ligand>
        <name>substrate</name>
    </ligand>
</feature>
<evidence type="ECO:0000256" key="4">
    <source>
        <dbReference type="ARBA" id="ARBA00022793"/>
    </source>
</evidence>
<keyword evidence="5" id="KW-0665">Pyrimidine biosynthesis</keyword>
<dbReference type="GO" id="GO:0004590">
    <property type="term" value="F:orotidine-5'-phosphate decarboxylase activity"/>
    <property type="evidence" value="ECO:0007669"/>
    <property type="project" value="UniProtKB-EC"/>
</dbReference>
<dbReference type="GO" id="GO:0005829">
    <property type="term" value="C:cytosol"/>
    <property type="evidence" value="ECO:0007669"/>
    <property type="project" value="TreeGrafter"/>
</dbReference>
<feature type="binding site" evidence="9">
    <location>
        <position position="39"/>
    </location>
    <ligand>
        <name>substrate</name>
    </ligand>
</feature>
<feature type="domain" description="Orotidine 5'-phosphate decarboxylase" evidence="10">
    <location>
        <begin position="9"/>
        <end position="213"/>
    </location>
</feature>
<dbReference type="Pfam" id="PF00215">
    <property type="entry name" value="OMPdecase"/>
    <property type="match status" value="1"/>
</dbReference>
<evidence type="ECO:0000256" key="5">
    <source>
        <dbReference type="ARBA" id="ARBA00022975"/>
    </source>
</evidence>
<evidence type="ECO:0000313" key="12">
    <source>
        <dbReference type="Proteomes" id="UP000600363"/>
    </source>
</evidence>
<evidence type="ECO:0000256" key="3">
    <source>
        <dbReference type="ARBA" id="ARBA00021923"/>
    </source>
</evidence>
<gene>
    <name evidence="11" type="primary">pyrF</name>
    <name evidence="11" type="ORF">HA299_00655</name>
</gene>
<comment type="pathway">
    <text evidence="1">Pyrimidine metabolism; UMP biosynthesis via de novo pathway; UMP from orotate: step 2/2.</text>
</comment>
<dbReference type="EC" id="4.1.1.23" evidence="2"/>
<evidence type="ECO:0000256" key="1">
    <source>
        <dbReference type="ARBA" id="ARBA00004861"/>
    </source>
</evidence>
<dbReference type="InterPro" id="IPR014732">
    <property type="entry name" value="OMPdecase"/>
</dbReference>
<feature type="binding site" evidence="9">
    <location>
        <position position="197"/>
    </location>
    <ligand>
        <name>substrate</name>
    </ligand>
</feature>
<dbReference type="Proteomes" id="UP000600363">
    <property type="component" value="Unassembled WGS sequence"/>
</dbReference>
<evidence type="ECO:0000256" key="8">
    <source>
        <dbReference type="PIRSR" id="PIRSR614732-1"/>
    </source>
</evidence>
<dbReference type="InterPro" id="IPR001754">
    <property type="entry name" value="OMPdeCOase_dom"/>
</dbReference>
<dbReference type="Gene3D" id="3.20.20.70">
    <property type="entry name" value="Aldolase class I"/>
    <property type="match status" value="1"/>
</dbReference>
<dbReference type="AlphaFoldDB" id="A0A832RXB3"/>
<organism evidence="11 12">
    <name type="scientific">Methermicoccus shengliensis</name>
    <dbReference type="NCBI Taxonomy" id="660064"/>
    <lineage>
        <taxon>Archaea</taxon>
        <taxon>Methanobacteriati</taxon>
        <taxon>Methanobacteriota</taxon>
        <taxon>Stenosarchaea group</taxon>
        <taxon>Methanomicrobia</taxon>
        <taxon>Methanosarcinales</taxon>
        <taxon>Methermicoccaceae</taxon>
        <taxon>Methermicoccus</taxon>
    </lineage>
</organism>
<feature type="active site" description="For OMPdecase activity" evidence="8">
    <location>
        <position position="69"/>
    </location>
</feature>
<dbReference type="UniPathway" id="UPA00070">
    <property type="reaction ID" value="UER00120"/>
</dbReference>
<dbReference type="PANTHER" id="PTHR32119">
    <property type="entry name" value="OROTIDINE 5'-PHOSPHATE DECARBOXYLASE"/>
    <property type="match status" value="1"/>
</dbReference>
<feature type="active site" description="For OMPdecase activity" evidence="8">
    <location>
        <position position="72"/>
    </location>
</feature>
<dbReference type="InterPro" id="IPR011060">
    <property type="entry name" value="RibuloseP-bd_barrel"/>
</dbReference>
<dbReference type="GO" id="GO:0044205">
    <property type="term" value="P:'de novo' UMP biosynthetic process"/>
    <property type="evidence" value="ECO:0007669"/>
    <property type="project" value="UniProtKB-UniPathway"/>
</dbReference>
<evidence type="ECO:0000259" key="10">
    <source>
        <dbReference type="SMART" id="SM00934"/>
    </source>
</evidence>
<reference evidence="11" key="1">
    <citation type="journal article" date="2020" name="bioRxiv">
        <title>A rank-normalized archaeal taxonomy based on genome phylogeny resolves widespread incomplete and uneven classifications.</title>
        <authorList>
            <person name="Rinke C."/>
            <person name="Chuvochina M."/>
            <person name="Mussig A.J."/>
            <person name="Chaumeil P.-A."/>
            <person name="Waite D.W."/>
            <person name="Whitman W.B."/>
            <person name="Parks D.H."/>
            <person name="Hugenholtz P."/>
        </authorList>
    </citation>
    <scope>NUCLEOTIDE SEQUENCE</scope>
    <source>
        <strain evidence="11">UBA12518</strain>
    </source>
</reference>
<evidence type="ECO:0000256" key="6">
    <source>
        <dbReference type="ARBA" id="ARBA00023239"/>
    </source>
</evidence>
<evidence type="ECO:0000256" key="9">
    <source>
        <dbReference type="PIRSR" id="PIRSR614732-2"/>
    </source>
</evidence>
<name>A0A832RXB3_9EURY</name>
<keyword evidence="4" id="KW-0210">Decarboxylase</keyword>
<keyword evidence="6 11" id="KW-0456">Lyase</keyword>